<proteinExistence type="predicted"/>
<keyword evidence="2" id="KW-1003">Cell membrane</keyword>
<feature type="transmembrane region" description="Helical" evidence="6">
    <location>
        <begin position="355"/>
        <end position="374"/>
    </location>
</feature>
<dbReference type="AlphaFoldDB" id="A0A830F8M1"/>
<organism evidence="7 8">
    <name type="scientific">Halocalculus aciditolerans</name>
    <dbReference type="NCBI Taxonomy" id="1383812"/>
    <lineage>
        <taxon>Archaea</taxon>
        <taxon>Methanobacteriati</taxon>
        <taxon>Methanobacteriota</taxon>
        <taxon>Stenosarchaea group</taxon>
        <taxon>Halobacteria</taxon>
        <taxon>Halobacteriales</taxon>
        <taxon>Halobacteriaceae</taxon>
        <taxon>Halocalculus</taxon>
    </lineage>
</organism>
<dbReference type="OrthoDB" id="43026at2157"/>
<gene>
    <name evidence="7" type="ORF">GCM10009039_24120</name>
</gene>
<sequence>MTESKLGVREAVSFALGGIIGGGIFAVLGVVAAVAGTTAWIAYLLAGIVVMATGYSYVELNALSSRTDGSGGAVTFIDEFLDRPKIAGMVGWTLLVGYVGTLAMYAYAFGTYFGAVFGVSELPVVGLPARPVISTLVVVGFIALNLVGVRESGLVEDALVGLKLLVIVLFSAIGIWYGHSHDALSFGIAQSLAHPVGPFLAAGVAFVSFEGWQLLFYDQESITNPTRTLRKAVSVSIPVSTLAYVLVAFVTLSLVSQREVAAHPDLALAIAADQFAGTVGYVAIGVAAVASTASAINATLFSAALFAKGLRSDALIPDQIASARERGVPTNALLLIGGFTVVFTVYGDLEAITEFASMSFIVVFGTVNAVALVQDSVPNRWISLVGFVGTLLFLPLFAWHLYTVEFHVFALVVVIAAALLLVEGVYFERTEIESGFKSVEKRL</sequence>
<dbReference type="GO" id="GO:0005886">
    <property type="term" value="C:plasma membrane"/>
    <property type="evidence" value="ECO:0007669"/>
    <property type="project" value="UniProtKB-SubCell"/>
</dbReference>
<feature type="transmembrane region" description="Helical" evidence="6">
    <location>
        <begin position="229"/>
        <end position="255"/>
    </location>
</feature>
<evidence type="ECO:0000313" key="8">
    <source>
        <dbReference type="Proteomes" id="UP000607197"/>
    </source>
</evidence>
<feature type="transmembrane region" description="Helical" evidence="6">
    <location>
        <begin position="275"/>
        <end position="307"/>
    </location>
</feature>
<evidence type="ECO:0000256" key="2">
    <source>
        <dbReference type="ARBA" id="ARBA00022475"/>
    </source>
</evidence>
<dbReference type="PANTHER" id="PTHR42770">
    <property type="entry name" value="AMINO ACID TRANSPORTER-RELATED"/>
    <property type="match status" value="1"/>
</dbReference>
<feature type="transmembrane region" description="Helical" evidence="6">
    <location>
        <begin position="12"/>
        <end position="34"/>
    </location>
</feature>
<evidence type="ECO:0000256" key="4">
    <source>
        <dbReference type="ARBA" id="ARBA00022989"/>
    </source>
</evidence>
<reference evidence="7" key="2">
    <citation type="submission" date="2020-09" db="EMBL/GenBank/DDBJ databases">
        <authorList>
            <person name="Sun Q."/>
            <person name="Ohkuma M."/>
        </authorList>
    </citation>
    <scope>NUCLEOTIDE SEQUENCE</scope>
    <source>
        <strain evidence="7">JCM 19596</strain>
    </source>
</reference>
<dbReference type="InterPro" id="IPR050367">
    <property type="entry name" value="APC_superfamily"/>
</dbReference>
<feature type="transmembrane region" description="Helical" evidence="6">
    <location>
        <begin position="408"/>
        <end position="427"/>
    </location>
</feature>
<keyword evidence="3 6" id="KW-0812">Transmembrane</keyword>
<feature type="transmembrane region" description="Helical" evidence="6">
    <location>
        <begin position="128"/>
        <end position="147"/>
    </location>
</feature>
<dbReference type="InterPro" id="IPR002293">
    <property type="entry name" value="AA/rel_permease1"/>
</dbReference>
<keyword evidence="8" id="KW-1185">Reference proteome</keyword>
<dbReference type="Gene3D" id="1.20.1740.10">
    <property type="entry name" value="Amino acid/polyamine transporter I"/>
    <property type="match status" value="1"/>
</dbReference>
<feature type="transmembrane region" description="Helical" evidence="6">
    <location>
        <begin position="328"/>
        <end position="349"/>
    </location>
</feature>
<feature type="transmembrane region" description="Helical" evidence="6">
    <location>
        <begin position="40"/>
        <end position="58"/>
    </location>
</feature>
<dbReference type="PANTHER" id="PTHR42770:SF11">
    <property type="entry name" value="INNER MEMBRANE TRANSPORT PROTEIN YBAT"/>
    <property type="match status" value="1"/>
</dbReference>
<evidence type="ECO:0000256" key="5">
    <source>
        <dbReference type="ARBA" id="ARBA00023136"/>
    </source>
</evidence>
<accession>A0A830F8M1</accession>
<evidence type="ECO:0000256" key="6">
    <source>
        <dbReference type="SAM" id="Phobius"/>
    </source>
</evidence>
<comment type="caution">
    <text evidence="7">The sequence shown here is derived from an EMBL/GenBank/DDBJ whole genome shotgun (WGS) entry which is preliminary data.</text>
</comment>
<evidence type="ECO:0000313" key="7">
    <source>
        <dbReference type="EMBL" id="GGL65430.1"/>
    </source>
</evidence>
<dbReference type="EMBL" id="BMPG01000003">
    <property type="protein sequence ID" value="GGL65430.1"/>
    <property type="molecule type" value="Genomic_DNA"/>
</dbReference>
<dbReference type="Pfam" id="PF13520">
    <property type="entry name" value="AA_permease_2"/>
    <property type="match status" value="1"/>
</dbReference>
<keyword evidence="4 6" id="KW-1133">Transmembrane helix</keyword>
<name>A0A830F8M1_9EURY</name>
<feature type="transmembrane region" description="Helical" evidence="6">
    <location>
        <begin position="159"/>
        <end position="179"/>
    </location>
</feature>
<evidence type="ECO:0000256" key="1">
    <source>
        <dbReference type="ARBA" id="ARBA00004651"/>
    </source>
</evidence>
<keyword evidence="5 6" id="KW-0472">Membrane</keyword>
<dbReference type="PIRSF" id="PIRSF006060">
    <property type="entry name" value="AA_transporter"/>
    <property type="match status" value="1"/>
</dbReference>
<evidence type="ECO:0000256" key="3">
    <source>
        <dbReference type="ARBA" id="ARBA00022692"/>
    </source>
</evidence>
<dbReference type="GO" id="GO:0022857">
    <property type="term" value="F:transmembrane transporter activity"/>
    <property type="evidence" value="ECO:0007669"/>
    <property type="project" value="InterPro"/>
</dbReference>
<protein>
    <submittedName>
        <fullName evidence="7">Amino acid transporter</fullName>
    </submittedName>
</protein>
<dbReference type="Proteomes" id="UP000607197">
    <property type="component" value="Unassembled WGS sequence"/>
</dbReference>
<feature type="transmembrane region" description="Helical" evidence="6">
    <location>
        <begin position="199"/>
        <end position="217"/>
    </location>
</feature>
<feature type="transmembrane region" description="Helical" evidence="6">
    <location>
        <begin position="381"/>
        <end position="402"/>
    </location>
</feature>
<reference evidence="7" key="1">
    <citation type="journal article" date="2014" name="Int. J. Syst. Evol. Microbiol.">
        <title>Complete genome sequence of Corynebacterium casei LMG S-19264T (=DSM 44701T), isolated from a smear-ripened cheese.</title>
        <authorList>
            <consortium name="US DOE Joint Genome Institute (JGI-PGF)"/>
            <person name="Walter F."/>
            <person name="Albersmeier A."/>
            <person name="Kalinowski J."/>
            <person name="Ruckert C."/>
        </authorList>
    </citation>
    <scope>NUCLEOTIDE SEQUENCE</scope>
    <source>
        <strain evidence="7">JCM 19596</strain>
    </source>
</reference>
<dbReference type="RefSeq" id="WP_188979269.1">
    <property type="nucleotide sequence ID" value="NZ_BMPG01000003.1"/>
</dbReference>
<feature type="transmembrane region" description="Helical" evidence="6">
    <location>
        <begin position="86"/>
        <end position="108"/>
    </location>
</feature>
<comment type="subcellular location">
    <subcellularLocation>
        <location evidence="1">Cell membrane</location>
        <topology evidence="1">Multi-pass membrane protein</topology>
    </subcellularLocation>
</comment>